<keyword evidence="5" id="KW-1185">Reference proteome</keyword>
<dbReference type="Proteomes" id="UP001575652">
    <property type="component" value="Unassembled WGS sequence"/>
</dbReference>
<feature type="transmembrane region" description="Helical" evidence="1">
    <location>
        <begin position="274"/>
        <end position="295"/>
    </location>
</feature>
<dbReference type="Pfam" id="PF19040">
    <property type="entry name" value="SGNH"/>
    <property type="match status" value="1"/>
</dbReference>
<evidence type="ECO:0000313" key="4">
    <source>
        <dbReference type="EMBL" id="MFB0833121.1"/>
    </source>
</evidence>
<keyword evidence="1" id="KW-0812">Transmembrane</keyword>
<name>A0ABV4UIR4_9MICC</name>
<evidence type="ECO:0000313" key="5">
    <source>
        <dbReference type="Proteomes" id="UP001575652"/>
    </source>
</evidence>
<feature type="transmembrane region" description="Helical" evidence="1">
    <location>
        <begin position="92"/>
        <end position="111"/>
    </location>
</feature>
<keyword evidence="1" id="KW-1133">Transmembrane helix</keyword>
<protein>
    <submittedName>
        <fullName evidence="4">Acyltransferase family protein</fullName>
        <ecNumber evidence="4">2.3.1.-</ecNumber>
    </submittedName>
</protein>
<gene>
    <name evidence="4" type="ORF">ACETWP_00825</name>
</gene>
<keyword evidence="4" id="KW-0012">Acyltransferase</keyword>
<dbReference type="PANTHER" id="PTHR23028">
    <property type="entry name" value="ACETYLTRANSFERASE"/>
    <property type="match status" value="1"/>
</dbReference>
<dbReference type="GO" id="GO:0016746">
    <property type="term" value="F:acyltransferase activity"/>
    <property type="evidence" value="ECO:0007669"/>
    <property type="project" value="UniProtKB-KW"/>
</dbReference>
<reference evidence="4 5" key="1">
    <citation type="submission" date="2024-09" db="EMBL/GenBank/DDBJ databases">
        <authorList>
            <person name="Salinas-Garcia M.A."/>
            <person name="Prieme A."/>
        </authorList>
    </citation>
    <scope>NUCLEOTIDE SEQUENCE [LARGE SCALE GENOMIC DNA]</scope>
    <source>
        <strain evidence="4 5">DSM 21081</strain>
    </source>
</reference>
<dbReference type="EC" id="2.3.1.-" evidence="4"/>
<organism evidence="4 5">
    <name type="scientific">Arthrobacter halodurans</name>
    <dbReference type="NCBI Taxonomy" id="516699"/>
    <lineage>
        <taxon>Bacteria</taxon>
        <taxon>Bacillati</taxon>
        <taxon>Actinomycetota</taxon>
        <taxon>Actinomycetes</taxon>
        <taxon>Micrococcales</taxon>
        <taxon>Micrococcaceae</taxon>
        <taxon>Arthrobacter</taxon>
    </lineage>
</organism>
<feature type="transmembrane region" description="Helical" evidence="1">
    <location>
        <begin position="252"/>
        <end position="268"/>
    </location>
</feature>
<evidence type="ECO:0000259" key="2">
    <source>
        <dbReference type="Pfam" id="PF01757"/>
    </source>
</evidence>
<feature type="transmembrane region" description="Helical" evidence="1">
    <location>
        <begin position="49"/>
        <end position="71"/>
    </location>
</feature>
<keyword evidence="1" id="KW-0472">Membrane</keyword>
<feature type="transmembrane region" description="Helical" evidence="1">
    <location>
        <begin position="220"/>
        <end position="240"/>
    </location>
</feature>
<feature type="transmembrane region" description="Helical" evidence="1">
    <location>
        <begin position="341"/>
        <end position="357"/>
    </location>
</feature>
<dbReference type="PANTHER" id="PTHR23028:SF53">
    <property type="entry name" value="ACYL_TRANSF_3 DOMAIN-CONTAINING PROTEIN"/>
    <property type="match status" value="1"/>
</dbReference>
<dbReference type="RefSeq" id="WP_373970289.1">
    <property type="nucleotide sequence ID" value="NZ_JBHDLJ010000001.1"/>
</dbReference>
<feature type="transmembrane region" description="Helical" evidence="1">
    <location>
        <begin position="316"/>
        <end position="335"/>
    </location>
</feature>
<sequence length="704" mass="75047">MSTVAEETRPGTARGGVRTGGFQAEIQGLRAVAVLVVVVYHLWPNRLGGGYVGVDVFFVVSGFLITSHLYRDVLRNGRIDLLRFWARRIRRLLPLSFVVLGASLALTLAVVPRTLWADTGRQIIASALYVQNWALAGDSVAYSAEGNRPTVAQHFWSLSVEEQFYVVWPLLLAGLLLLAGRRASGARGTRRVFVVGLVVVGVLSFATSILMTRYSPAEAYFATPTRMWEFVAGALVAVGLADRRLRGLPAQMAGWAGLAAILASAWLYDETTAFPGHAALLPVAGTALLLASNAAGGRAGSHHWLSRRPMIVLGDLSYGIYLWHWPLIVAAPFVLGDGWGWEAKIGVLLLSVALAWVSKIAVEDPFRRGPGIGTNRRAYGFMAAGIVLLIVAVALAPRLYRAADDRPAVGAADACYGPAALANPAECGGATGTGAPDPAPEELVSEAADHPNIECQTPVTEESNRPCELGAAGGGATVGLIGDSYATRWIPTLEGVASERGWRLETSIRARCTPSVAEVAPTQDAKRNEENALCARSVRNTVDAWVADEDLETVFVAASQTNRDFTADPGRGVVDPGVDGFAVWWERLTAAGKRVVVIAETPRMAEEAPTCLSVNADDPAACSVARADAWPRARNLTEAYRAADLEGVSYLDLTDEFCDESRCHAQIGSVIVYSDAGHVSAAYAEALAPAFGRAWDALSPEPRP</sequence>
<feature type="transmembrane region" description="Helical" evidence="1">
    <location>
        <begin position="378"/>
        <end position="400"/>
    </location>
</feature>
<feature type="transmembrane region" description="Helical" evidence="1">
    <location>
        <begin position="192"/>
        <end position="214"/>
    </location>
</feature>
<evidence type="ECO:0000256" key="1">
    <source>
        <dbReference type="SAM" id="Phobius"/>
    </source>
</evidence>
<dbReference type="Pfam" id="PF01757">
    <property type="entry name" value="Acyl_transf_3"/>
    <property type="match status" value="1"/>
</dbReference>
<accession>A0ABV4UIR4</accession>
<evidence type="ECO:0000259" key="3">
    <source>
        <dbReference type="Pfam" id="PF19040"/>
    </source>
</evidence>
<proteinExistence type="predicted"/>
<dbReference type="InterPro" id="IPR050879">
    <property type="entry name" value="Acyltransferase_3"/>
</dbReference>
<comment type="caution">
    <text evidence="4">The sequence shown here is derived from an EMBL/GenBank/DDBJ whole genome shotgun (WGS) entry which is preliminary data.</text>
</comment>
<feature type="transmembrane region" description="Helical" evidence="1">
    <location>
        <begin position="163"/>
        <end position="180"/>
    </location>
</feature>
<dbReference type="EMBL" id="JBHDLJ010000001">
    <property type="protein sequence ID" value="MFB0833121.1"/>
    <property type="molecule type" value="Genomic_DNA"/>
</dbReference>
<feature type="domain" description="SGNH" evidence="3">
    <location>
        <begin position="455"/>
        <end position="691"/>
    </location>
</feature>
<dbReference type="InterPro" id="IPR043968">
    <property type="entry name" value="SGNH"/>
</dbReference>
<feature type="domain" description="Acyltransferase 3" evidence="2">
    <location>
        <begin position="25"/>
        <end position="357"/>
    </location>
</feature>
<dbReference type="InterPro" id="IPR002656">
    <property type="entry name" value="Acyl_transf_3_dom"/>
</dbReference>
<feature type="transmembrane region" description="Helical" evidence="1">
    <location>
        <begin position="28"/>
        <end position="43"/>
    </location>
</feature>
<keyword evidence="4" id="KW-0808">Transferase</keyword>